<name>X5EDG2_9CORY</name>
<dbReference type="PANTHER" id="PTHR43248:SF29">
    <property type="entry name" value="TRIPEPTIDYL AMINOPEPTIDASE"/>
    <property type="match status" value="1"/>
</dbReference>
<dbReference type="STRING" id="1404245.CGLY_14970"/>
<feature type="signal peptide" evidence="4">
    <location>
        <begin position="1"/>
        <end position="22"/>
    </location>
</feature>
<evidence type="ECO:0000256" key="2">
    <source>
        <dbReference type="ARBA" id="ARBA00022729"/>
    </source>
</evidence>
<comment type="similarity">
    <text evidence="1">Belongs to the peptidase S33 family.</text>
</comment>
<feature type="chain" id="PRO_5004955320" evidence="4">
    <location>
        <begin position="23"/>
        <end position="526"/>
    </location>
</feature>
<dbReference type="SUPFAM" id="SSF53474">
    <property type="entry name" value="alpha/beta-Hydrolases"/>
    <property type="match status" value="2"/>
</dbReference>
<dbReference type="HOGENOM" id="CLU_013364_3_2_11"/>
<dbReference type="InterPro" id="IPR013595">
    <property type="entry name" value="Pept_S33_TAP-like_C"/>
</dbReference>
<evidence type="ECO:0000256" key="4">
    <source>
        <dbReference type="SAM" id="SignalP"/>
    </source>
</evidence>
<keyword evidence="2 4" id="KW-0732">Signal</keyword>
<gene>
    <name evidence="7" type="ORF">CGLY_14970</name>
</gene>
<proteinExistence type="inferred from homology"/>
<dbReference type="RefSeq" id="WP_038550455.1">
    <property type="nucleotide sequence ID" value="NZ_CP006842.1"/>
</dbReference>
<reference evidence="7 8" key="1">
    <citation type="journal article" date="2015" name="Int. J. Syst. Evol. Microbiol.">
        <title>Revisiting Corynebacterium glyciniphilum (ex Kubota et al., 1972) sp. nov., nom. rev., isolated from putrefied banana.</title>
        <authorList>
            <person name="Al-Dilaimi A."/>
            <person name="Bednarz H."/>
            <person name="Lomker A."/>
            <person name="Niehaus K."/>
            <person name="Kalinowski J."/>
            <person name="Ruckert C."/>
        </authorList>
    </citation>
    <scope>NUCLEOTIDE SEQUENCE [LARGE SCALE GENOMIC DNA]</scope>
    <source>
        <strain evidence="7">AJ 3170</strain>
    </source>
</reference>
<evidence type="ECO:0000256" key="3">
    <source>
        <dbReference type="ARBA" id="ARBA00022801"/>
    </source>
</evidence>
<dbReference type="GO" id="GO:0016787">
    <property type="term" value="F:hydrolase activity"/>
    <property type="evidence" value="ECO:0007669"/>
    <property type="project" value="UniProtKB-KW"/>
</dbReference>
<accession>X5EDG2</accession>
<feature type="domain" description="AB hydrolase-1" evidence="5">
    <location>
        <begin position="113"/>
        <end position="238"/>
    </location>
</feature>
<dbReference type="Pfam" id="PF00561">
    <property type="entry name" value="Abhydrolase_1"/>
    <property type="match status" value="1"/>
</dbReference>
<dbReference type="PANTHER" id="PTHR43248">
    <property type="entry name" value="2-SUCCINYL-6-HYDROXY-2,4-CYCLOHEXADIENE-1-CARBOXYLATE SYNTHASE"/>
    <property type="match status" value="1"/>
</dbReference>
<dbReference type="AlphaFoldDB" id="X5EDG2"/>
<dbReference type="InterPro" id="IPR029058">
    <property type="entry name" value="AB_hydrolase_fold"/>
</dbReference>
<dbReference type="OrthoDB" id="4447445at2"/>
<dbReference type="KEGG" id="cgy:CGLY_14970"/>
<protein>
    <submittedName>
        <fullName evidence="7">Putative secreted hydrolase</fullName>
    </submittedName>
</protein>
<keyword evidence="8" id="KW-1185">Reference proteome</keyword>
<dbReference type="Pfam" id="PF08386">
    <property type="entry name" value="Abhydrolase_4"/>
    <property type="match status" value="1"/>
</dbReference>
<sequence>MSVLAVLAAVAVTAGELPPALADTTTSRDITWEACPDQVTVDTVECGRIEVPMYHAEPDGEQLSVGFVRVPAGDPDARRGTLFAVPGGPGDDAYTHIGAQDHLLQWPQDMKNEWDMVAVQPRGLVGSTPLDCDHEPTGWDPLRANLTESAGYFQAACEIGTPGYTDSVNTSEIAHDLDDVRAALGENTVSVMGVSYGTHLGSAYSTLFPEHTDKLVLDSGSDQKRTWAGTLDDQTGGYTGALHDFPEWTADNNDAYGLGKTPLEVYRAWSRVIVEESGTNPTVVPPPAQIGDLPEGLQWAGQPAADILTATGQPQAQLENLFRMVSAPGARQSASPTLAATRQVLPQPQFWGELAEIINGTTQLPSPEEQIEAQADADPELLTQVETAQAMQSMVICNENRVAADPLRIPGALWNNFVEQDVFSLPGDTAAAGISCAGIEPNAPVVDINGDALDVRPLQIQGTGDPQTIYRTHRPMAEAMNSHVISVDGPGHAQVGVGNTDVDDTVVDYLRTGTTEVTAAPSRPVG</sequence>
<dbReference type="InterPro" id="IPR000073">
    <property type="entry name" value="AB_hydrolase_1"/>
</dbReference>
<keyword evidence="3 7" id="KW-0378">Hydrolase</keyword>
<feature type="domain" description="Peptidase S33 tripeptidyl aminopeptidase-like C-terminal" evidence="6">
    <location>
        <begin position="432"/>
        <end position="517"/>
    </location>
</feature>
<organism evidence="7 8">
    <name type="scientific">Corynebacterium glyciniphilum AJ 3170</name>
    <dbReference type="NCBI Taxonomy" id="1404245"/>
    <lineage>
        <taxon>Bacteria</taxon>
        <taxon>Bacillati</taxon>
        <taxon>Actinomycetota</taxon>
        <taxon>Actinomycetes</taxon>
        <taxon>Mycobacteriales</taxon>
        <taxon>Corynebacteriaceae</taxon>
        <taxon>Corynebacterium</taxon>
    </lineage>
</organism>
<evidence type="ECO:0000259" key="6">
    <source>
        <dbReference type="Pfam" id="PF08386"/>
    </source>
</evidence>
<dbReference type="InterPro" id="IPR051601">
    <property type="entry name" value="Serine_prot/Carboxylest_S33"/>
</dbReference>
<dbReference type="Proteomes" id="UP000023703">
    <property type="component" value="Chromosome"/>
</dbReference>
<evidence type="ECO:0000259" key="5">
    <source>
        <dbReference type="Pfam" id="PF00561"/>
    </source>
</evidence>
<evidence type="ECO:0000313" key="8">
    <source>
        <dbReference type="Proteomes" id="UP000023703"/>
    </source>
</evidence>
<dbReference type="Gene3D" id="3.40.50.1820">
    <property type="entry name" value="alpha/beta hydrolase"/>
    <property type="match status" value="1"/>
</dbReference>
<dbReference type="eggNOG" id="COG0596">
    <property type="taxonomic scope" value="Bacteria"/>
</dbReference>
<evidence type="ECO:0000313" key="7">
    <source>
        <dbReference type="EMBL" id="AHW65430.1"/>
    </source>
</evidence>
<dbReference type="EMBL" id="CP006842">
    <property type="protein sequence ID" value="AHW65430.1"/>
    <property type="molecule type" value="Genomic_DNA"/>
</dbReference>
<evidence type="ECO:0000256" key="1">
    <source>
        <dbReference type="ARBA" id="ARBA00010088"/>
    </source>
</evidence>